<dbReference type="GO" id="GO:0032259">
    <property type="term" value="P:methylation"/>
    <property type="evidence" value="ECO:0007669"/>
    <property type="project" value="UniProtKB-KW"/>
</dbReference>
<organism evidence="8 9">
    <name type="scientific">Sistotremastrum niveocremeum HHB9708</name>
    <dbReference type="NCBI Taxonomy" id="1314777"/>
    <lineage>
        <taxon>Eukaryota</taxon>
        <taxon>Fungi</taxon>
        <taxon>Dikarya</taxon>
        <taxon>Basidiomycota</taxon>
        <taxon>Agaricomycotina</taxon>
        <taxon>Agaricomycetes</taxon>
        <taxon>Sistotremastrales</taxon>
        <taxon>Sistotremastraceae</taxon>
        <taxon>Sertulicium</taxon>
        <taxon>Sertulicium niveocremeum</taxon>
    </lineage>
</organism>
<dbReference type="STRING" id="1314777.A0A164TFV7"/>
<evidence type="ECO:0000256" key="4">
    <source>
        <dbReference type="ARBA" id="ARBA00022679"/>
    </source>
</evidence>
<dbReference type="EC" id="2.1.1.320" evidence="7"/>
<keyword evidence="9" id="KW-1185">Reference proteome</keyword>
<evidence type="ECO:0000256" key="7">
    <source>
        <dbReference type="RuleBase" id="RU364114"/>
    </source>
</evidence>
<dbReference type="EMBL" id="KV419410">
    <property type="protein sequence ID" value="KZS92334.1"/>
    <property type="molecule type" value="Genomic_DNA"/>
</dbReference>
<dbReference type="Gene3D" id="3.40.50.12710">
    <property type="match status" value="1"/>
</dbReference>
<evidence type="ECO:0000256" key="5">
    <source>
        <dbReference type="ARBA" id="ARBA00023128"/>
    </source>
</evidence>
<dbReference type="GO" id="GO:0032981">
    <property type="term" value="P:mitochondrial respiratory chain complex I assembly"/>
    <property type="evidence" value="ECO:0007669"/>
    <property type="project" value="TreeGrafter"/>
</dbReference>
<evidence type="ECO:0000256" key="1">
    <source>
        <dbReference type="ARBA" id="ARBA00004173"/>
    </source>
</evidence>
<proteinExistence type="inferred from homology"/>
<comment type="catalytic activity">
    <reaction evidence="6 7">
        <text>L-arginyl-[protein] + 2 S-adenosyl-L-methionine = N(omega),N(omega)'-dimethyl-L-arginyl-[protein] + 2 S-adenosyl-L-homocysteine + 2 H(+)</text>
        <dbReference type="Rhea" id="RHEA:48108"/>
        <dbReference type="Rhea" id="RHEA-COMP:10532"/>
        <dbReference type="Rhea" id="RHEA-COMP:11992"/>
        <dbReference type="ChEBI" id="CHEBI:15378"/>
        <dbReference type="ChEBI" id="CHEBI:29965"/>
        <dbReference type="ChEBI" id="CHEBI:57856"/>
        <dbReference type="ChEBI" id="CHEBI:59789"/>
        <dbReference type="ChEBI" id="CHEBI:88221"/>
        <dbReference type="EC" id="2.1.1.320"/>
    </reaction>
</comment>
<dbReference type="SUPFAM" id="SSF53335">
    <property type="entry name" value="S-adenosyl-L-methionine-dependent methyltransferases"/>
    <property type="match status" value="1"/>
</dbReference>
<comment type="similarity">
    <text evidence="2 7">Belongs to the NDUFAF7 family.</text>
</comment>
<dbReference type="OrthoDB" id="438553at2759"/>
<reference evidence="8 9" key="1">
    <citation type="journal article" date="2016" name="Mol. Biol. Evol.">
        <title>Comparative Genomics of Early-Diverging Mushroom-Forming Fungi Provides Insights into the Origins of Lignocellulose Decay Capabilities.</title>
        <authorList>
            <person name="Nagy L.G."/>
            <person name="Riley R."/>
            <person name="Tritt A."/>
            <person name="Adam C."/>
            <person name="Daum C."/>
            <person name="Floudas D."/>
            <person name="Sun H."/>
            <person name="Yadav J.S."/>
            <person name="Pangilinan J."/>
            <person name="Larsson K.H."/>
            <person name="Matsuura K."/>
            <person name="Barry K."/>
            <person name="Labutti K."/>
            <person name="Kuo R."/>
            <person name="Ohm R.A."/>
            <person name="Bhattacharya S.S."/>
            <person name="Shirouzu T."/>
            <person name="Yoshinaga Y."/>
            <person name="Martin F.M."/>
            <person name="Grigoriev I.V."/>
            <person name="Hibbett D.S."/>
        </authorList>
    </citation>
    <scope>NUCLEOTIDE SEQUENCE [LARGE SCALE GENOMIC DNA]</scope>
    <source>
        <strain evidence="8 9">HHB9708</strain>
    </source>
</reference>
<dbReference type="PANTHER" id="PTHR12049:SF7">
    <property type="entry name" value="PROTEIN ARGININE METHYLTRANSFERASE NDUFAF7, MITOCHONDRIAL"/>
    <property type="match status" value="1"/>
</dbReference>
<dbReference type="Proteomes" id="UP000076722">
    <property type="component" value="Unassembled WGS sequence"/>
</dbReference>
<sequence length="382" mass="42603">MSLCLMHPEHGYYMKRNVLGKSGDFITSPEISQIFGELIAIWYILRWMAAGRPPRIRLVEFGPGKGTLLDDMLRVFKQRPEFWSNLHAVQLVEASPVMRALTESKIATHAGPKIEWYDAIEDVPIGLDAFTIVTAHEFFDALPAHVFEKREDGFHELMIDLVEPSESSAEQINTQPSLRYVASPTKSPMPAQLDMHQLSTLPLQSKVELSPMAFNSARLFAELISTSKYGGCGLIIDYGSETLPGDTFRAFQNHNMVHPLQSPGDADLTTDVDFSAIKAATSSLVRTHPILTQADFLIRMGFHERLKGLLAKAASDERRVSIADAASRLINRGQRPNLQQSERVEDRHAGMGNQYLVMGLTKDVSGPTEQQAWPFISADELK</sequence>
<dbReference type="InterPro" id="IPR038375">
    <property type="entry name" value="NDUFAF7_sf"/>
</dbReference>
<dbReference type="PANTHER" id="PTHR12049">
    <property type="entry name" value="PROTEIN ARGININE METHYLTRANSFERASE NDUFAF7, MITOCHONDRIAL"/>
    <property type="match status" value="1"/>
</dbReference>
<dbReference type="GO" id="GO:0035243">
    <property type="term" value="F:protein-arginine omega-N symmetric methyltransferase activity"/>
    <property type="evidence" value="ECO:0007669"/>
    <property type="project" value="UniProtKB-EC"/>
</dbReference>
<name>A0A164TFV7_9AGAM</name>
<comment type="function">
    <text evidence="7">Arginine methyltransferase involved in the assembly or stability of mitochondrial NADH:ubiquinone oxidoreductase complex (complex I).</text>
</comment>
<evidence type="ECO:0000256" key="3">
    <source>
        <dbReference type="ARBA" id="ARBA00022603"/>
    </source>
</evidence>
<evidence type="ECO:0000313" key="8">
    <source>
        <dbReference type="EMBL" id="KZS92334.1"/>
    </source>
</evidence>
<comment type="subcellular location">
    <subcellularLocation>
        <location evidence="1 7">Mitochondrion</location>
    </subcellularLocation>
</comment>
<keyword evidence="5 7" id="KW-0496">Mitochondrion</keyword>
<protein>
    <recommendedName>
        <fullName evidence="7">Protein arginine methyltransferase NDUFAF7</fullName>
        <ecNumber evidence="7">2.1.1.320</ecNumber>
    </recommendedName>
</protein>
<dbReference type="InterPro" id="IPR029063">
    <property type="entry name" value="SAM-dependent_MTases_sf"/>
</dbReference>
<gene>
    <name evidence="8" type="ORF">SISNIDRAFT_550369</name>
</gene>
<accession>A0A164TFV7</accession>
<dbReference type="GO" id="GO:0005739">
    <property type="term" value="C:mitochondrion"/>
    <property type="evidence" value="ECO:0007669"/>
    <property type="project" value="UniProtKB-SubCell"/>
</dbReference>
<dbReference type="AlphaFoldDB" id="A0A164TFV7"/>
<keyword evidence="3 7" id="KW-0489">Methyltransferase</keyword>
<evidence type="ECO:0000256" key="2">
    <source>
        <dbReference type="ARBA" id="ARBA00005891"/>
    </source>
</evidence>
<dbReference type="InterPro" id="IPR003788">
    <property type="entry name" value="NDUFAF7"/>
</dbReference>
<dbReference type="Pfam" id="PF02636">
    <property type="entry name" value="Methyltransf_28"/>
    <property type="match status" value="1"/>
</dbReference>
<evidence type="ECO:0000313" key="9">
    <source>
        <dbReference type="Proteomes" id="UP000076722"/>
    </source>
</evidence>
<keyword evidence="4 7" id="KW-0808">Transferase</keyword>
<evidence type="ECO:0000256" key="6">
    <source>
        <dbReference type="ARBA" id="ARBA00048612"/>
    </source>
</evidence>